<dbReference type="Pfam" id="PF08439">
    <property type="entry name" value="Peptidase_M3_N"/>
    <property type="match status" value="1"/>
</dbReference>
<dbReference type="PANTHER" id="PTHR11804:SF84">
    <property type="entry name" value="SACCHAROLYSIN"/>
    <property type="match status" value="1"/>
</dbReference>
<dbReference type="EC" id="3.4.24.-" evidence="6"/>
<dbReference type="GO" id="GO:0004222">
    <property type="term" value="F:metalloendopeptidase activity"/>
    <property type="evidence" value="ECO:0007669"/>
    <property type="project" value="UniProtKB-UniRule"/>
</dbReference>
<dbReference type="RefSeq" id="WP_024752707.1">
    <property type="nucleotide sequence ID" value="NZ_CDNC01000050.1"/>
</dbReference>
<dbReference type="InterPro" id="IPR045090">
    <property type="entry name" value="Pept_M3A_M3B"/>
</dbReference>
<dbReference type="InterPro" id="IPR001567">
    <property type="entry name" value="Pept_M3A_M3B_dom"/>
</dbReference>
<dbReference type="GO" id="GO:0006508">
    <property type="term" value="P:proteolysis"/>
    <property type="evidence" value="ECO:0007669"/>
    <property type="project" value="UniProtKB-KW"/>
</dbReference>
<dbReference type="NCBIfam" id="TIGR00181">
    <property type="entry name" value="pepF"/>
    <property type="match status" value="1"/>
</dbReference>
<evidence type="ECO:0000256" key="4">
    <source>
        <dbReference type="ARBA" id="ARBA00022833"/>
    </source>
</evidence>
<dbReference type="Proteomes" id="UP000042527">
    <property type="component" value="Unassembled WGS sequence"/>
</dbReference>
<keyword evidence="3 6" id="KW-0378">Hydrolase</keyword>
<reference evidence="9" key="2">
    <citation type="submission" date="2015-01" db="EMBL/GenBank/DDBJ databases">
        <authorList>
            <person name="Xiang T."/>
            <person name="Song Y."/>
            <person name="Huang L."/>
            <person name="Wang B."/>
            <person name="Wu P."/>
        </authorList>
    </citation>
    <scope>NUCLEOTIDE SEQUENCE [LARGE SCALE GENOMIC DNA]</scope>
    <source>
        <strain evidence="9">V1</strain>
    </source>
</reference>
<dbReference type="EMBL" id="CDNC01000050">
    <property type="protein sequence ID" value="CEM63348.1"/>
    <property type="molecule type" value="Genomic_DNA"/>
</dbReference>
<dbReference type="Gene3D" id="1.10.1370.20">
    <property type="entry name" value="Oligoendopeptidase f, C-terminal domain"/>
    <property type="match status" value="1"/>
</dbReference>
<dbReference type="OrthoDB" id="9766487at2"/>
<dbReference type="Gene3D" id="1.20.140.70">
    <property type="entry name" value="Oligopeptidase f, N-terminal domain"/>
    <property type="match status" value="1"/>
</dbReference>
<keyword evidence="1 6" id="KW-0645">Protease</keyword>
<accession>A0A0B7GXV6</accession>
<keyword evidence="11" id="KW-1185">Reference proteome</keyword>
<evidence type="ECO:0000256" key="3">
    <source>
        <dbReference type="ARBA" id="ARBA00022801"/>
    </source>
</evidence>
<protein>
    <recommendedName>
        <fullName evidence="6">Oligopeptidase F</fullName>
        <ecNumber evidence="6">3.4.24.-</ecNumber>
    </recommendedName>
</protein>
<evidence type="ECO:0000313" key="10">
    <source>
        <dbReference type="EMBL" id="QEJ99330.1"/>
    </source>
</evidence>
<keyword evidence="2 6" id="KW-0479">Metal-binding</keyword>
<comment type="function">
    <text evidence="6">Has oligopeptidase activity and degrades a variety of small bioactive peptides.</text>
</comment>
<organism evidence="9 11">
    <name type="scientific">Treponema phagedenis</name>
    <dbReference type="NCBI Taxonomy" id="162"/>
    <lineage>
        <taxon>Bacteria</taxon>
        <taxon>Pseudomonadati</taxon>
        <taxon>Spirochaetota</taxon>
        <taxon>Spirochaetia</taxon>
        <taxon>Spirochaetales</taxon>
        <taxon>Treponemataceae</taxon>
        <taxon>Treponema</taxon>
    </lineage>
</organism>
<evidence type="ECO:0000313" key="12">
    <source>
        <dbReference type="Proteomes" id="UP000323594"/>
    </source>
</evidence>
<evidence type="ECO:0000313" key="11">
    <source>
        <dbReference type="Proteomes" id="UP000042527"/>
    </source>
</evidence>
<proteinExistence type="inferred from homology"/>
<reference evidence="11" key="1">
    <citation type="submission" date="2015-01" db="EMBL/GenBank/DDBJ databases">
        <authorList>
            <person name="Manzoor Shahid"/>
            <person name="Zubair Saima"/>
        </authorList>
    </citation>
    <scope>NUCLEOTIDE SEQUENCE [LARGE SCALE GENOMIC DNA]</scope>
    <source>
        <strain evidence="11">V1</strain>
    </source>
</reference>
<evidence type="ECO:0000259" key="7">
    <source>
        <dbReference type="Pfam" id="PF01432"/>
    </source>
</evidence>
<sequence>MKSTTPKRADIAKENQWKLELLFESEQAWQSALQEAIKSGERVLLYKDTFENPAEVESATLLNCLQAFETFEKQSEKLGQYAFLKKSEDEGNSENIARLSQYIMAMTEISAKLSWFVPALMQIPEDKVRAWIDPSGAEGKAFADYKIFIEKTLYLKVHTLSDREEKMLTLLSESGGTAQRSFSVLTNVDLQFGSITDRGEEKELTQSSFSQFLLSPDRAVREKAYKQFYAGFDAHKNTIASLYIGQVQQNTAMAKIRGYGSARENALYPDKVPVSVYDNLIKSVRDNLEPLHRFYALVQKTLKVEELRHYDVYVPLVAEIRKHTEYTEAVDIITEALQPLGGEYVNTIRSGLLGGWVDRYENQGKRSGAFSSGGFESEPYILMNYKPDVIRDVFTLAHEGGHSMHSWYSVRNNPFLCHDYTIFEAEVASTFNEELLFRSMVKKASDPKERAYLLSIRASDILATLYRQTMFAEFEMITHQLVESGTPLTLDRLRAEYKKLLTAYFGPAMHFEEVSDLECLRIPHFYRAFYVYKYATGISASLALAERVLSGGETERNDYFNFLKSGGSRYPIEALKVAGVDMASPEPVRAACNHFGEIVTELEKALKTIL</sequence>
<evidence type="ECO:0000313" key="9">
    <source>
        <dbReference type="EMBL" id="CEM63348.1"/>
    </source>
</evidence>
<evidence type="ECO:0000259" key="8">
    <source>
        <dbReference type="Pfam" id="PF08439"/>
    </source>
</evidence>
<feature type="domain" description="Oligopeptidase F N-terminal" evidence="8">
    <location>
        <begin position="120"/>
        <end position="192"/>
    </location>
</feature>
<dbReference type="InterPro" id="IPR042088">
    <property type="entry name" value="OligoPept_F_C"/>
</dbReference>
<dbReference type="AlphaFoldDB" id="A0A0B7GXV6"/>
<evidence type="ECO:0000256" key="5">
    <source>
        <dbReference type="ARBA" id="ARBA00023049"/>
    </source>
</evidence>
<evidence type="ECO:0000256" key="2">
    <source>
        <dbReference type="ARBA" id="ARBA00022723"/>
    </source>
</evidence>
<comment type="similarity">
    <text evidence="6">Belongs to the peptidase M3B family.</text>
</comment>
<dbReference type="PANTHER" id="PTHR11804">
    <property type="entry name" value="PROTEASE M3 THIMET OLIGOPEPTIDASE-RELATED"/>
    <property type="match status" value="1"/>
</dbReference>
<dbReference type="CDD" id="cd09608">
    <property type="entry name" value="M3B_PepF"/>
    <property type="match status" value="1"/>
</dbReference>
<dbReference type="GO" id="GO:0006518">
    <property type="term" value="P:peptide metabolic process"/>
    <property type="evidence" value="ECO:0007669"/>
    <property type="project" value="TreeGrafter"/>
</dbReference>
<evidence type="ECO:0000256" key="1">
    <source>
        <dbReference type="ARBA" id="ARBA00022670"/>
    </source>
</evidence>
<dbReference type="GO" id="GO:0046872">
    <property type="term" value="F:metal ion binding"/>
    <property type="evidence" value="ECO:0007669"/>
    <property type="project" value="UniProtKB-UniRule"/>
</dbReference>
<reference evidence="10 12" key="3">
    <citation type="submission" date="2019-08" db="EMBL/GenBank/DDBJ databases">
        <authorList>
            <person name="Kuhnert P."/>
        </authorList>
    </citation>
    <scope>NUCLEOTIDE SEQUENCE [LARGE SCALE GENOMIC DNA]</scope>
    <source>
        <strain evidence="10 12">B36.5</strain>
    </source>
</reference>
<dbReference type="Gene3D" id="1.10.287.830">
    <property type="entry name" value="putative peptidase helix hairpin domain like"/>
    <property type="match status" value="1"/>
</dbReference>
<dbReference type="GeneID" id="57754507"/>
<evidence type="ECO:0000256" key="6">
    <source>
        <dbReference type="RuleBase" id="RU368091"/>
    </source>
</evidence>
<dbReference type="EMBL" id="CP042817">
    <property type="protein sequence ID" value="QEJ99330.1"/>
    <property type="molecule type" value="Genomic_DNA"/>
</dbReference>
<comment type="cofactor">
    <cofactor evidence="6">
        <name>Zn(2+)</name>
        <dbReference type="ChEBI" id="CHEBI:29105"/>
    </cofactor>
    <text evidence="6">Binds 1 zinc ion.</text>
</comment>
<name>A0A0B7GXV6_TREPH</name>
<dbReference type="InterPro" id="IPR004438">
    <property type="entry name" value="Peptidase_M3B"/>
</dbReference>
<dbReference type="Pfam" id="PF01432">
    <property type="entry name" value="Peptidase_M3"/>
    <property type="match status" value="1"/>
</dbReference>
<keyword evidence="4 6" id="KW-0862">Zinc</keyword>
<keyword evidence="5 6" id="KW-0482">Metalloprotease</keyword>
<feature type="domain" description="Peptidase M3A/M3B catalytic" evidence="7">
    <location>
        <begin position="214"/>
        <end position="592"/>
    </location>
</feature>
<dbReference type="SUPFAM" id="SSF55486">
    <property type="entry name" value="Metalloproteases ('zincins'), catalytic domain"/>
    <property type="match status" value="1"/>
</dbReference>
<dbReference type="Proteomes" id="UP000323594">
    <property type="component" value="Chromosome"/>
</dbReference>
<gene>
    <name evidence="9" type="primary">pepF</name>
    <name evidence="10" type="ORF">FUT82_15930</name>
    <name evidence="9" type="ORF">TPHV1_80101</name>
</gene>
<dbReference type="InterPro" id="IPR013647">
    <property type="entry name" value="OligopepF_N_dom"/>
</dbReference>